<dbReference type="Proteomes" id="UP001187192">
    <property type="component" value="Unassembled WGS sequence"/>
</dbReference>
<dbReference type="AlphaFoldDB" id="A0AA87ZY99"/>
<evidence type="ECO:0000313" key="2">
    <source>
        <dbReference type="EMBL" id="GMN35698.1"/>
    </source>
</evidence>
<name>A0AA87ZY99_FICCA</name>
<reference evidence="2" key="1">
    <citation type="submission" date="2023-07" db="EMBL/GenBank/DDBJ databases">
        <title>draft genome sequence of fig (Ficus carica).</title>
        <authorList>
            <person name="Takahashi T."/>
            <person name="Nishimura K."/>
        </authorList>
    </citation>
    <scope>NUCLEOTIDE SEQUENCE</scope>
</reference>
<organism evidence="2 3">
    <name type="scientific">Ficus carica</name>
    <name type="common">Common fig</name>
    <dbReference type="NCBI Taxonomy" id="3494"/>
    <lineage>
        <taxon>Eukaryota</taxon>
        <taxon>Viridiplantae</taxon>
        <taxon>Streptophyta</taxon>
        <taxon>Embryophyta</taxon>
        <taxon>Tracheophyta</taxon>
        <taxon>Spermatophyta</taxon>
        <taxon>Magnoliopsida</taxon>
        <taxon>eudicotyledons</taxon>
        <taxon>Gunneridae</taxon>
        <taxon>Pentapetalae</taxon>
        <taxon>rosids</taxon>
        <taxon>fabids</taxon>
        <taxon>Rosales</taxon>
        <taxon>Moraceae</taxon>
        <taxon>Ficeae</taxon>
        <taxon>Ficus</taxon>
    </lineage>
</organism>
<dbReference type="EMBL" id="BTGU01000005">
    <property type="protein sequence ID" value="GMN35698.1"/>
    <property type="molecule type" value="Genomic_DNA"/>
</dbReference>
<evidence type="ECO:0000313" key="3">
    <source>
        <dbReference type="Proteomes" id="UP001187192"/>
    </source>
</evidence>
<evidence type="ECO:0000256" key="1">
    <source>
        <dbReference type="SAM" id="MobiDB-lite"/>
    </source>
</evidence>
<comment type="caution">
    <text evidence="2">The sequence shown here is derived from an EMBL/GenBank/DDBJ whole genome shotgun (WGS) entry which is preliminary data.</text>
</comment>
<keyword evidence="3" id="KW-1185">Reference proteome</keyword>
<proteinExistence type="predicted"/>
<sequence>MALDVALSIGHPLVLSHSVSLSLKRRRSRTEETTPKPVRGSQLLTLPPKISPLAAQTQPLHAAANGTI</sequence>
<accession>A0AA87ZY99</accession>
<feature type="region of interest" description="Disordered" evidence="1">
    <location>
        <begin position="20"/>
        <end position="68"/>
    </location>
</feature>
<gene>
    <name evidence="2" type="ORF">TIFTF001_005464</name>
</gene>
<protein>
    <submittedName>
        <fullName evidence="2">Uncharacterized protein</fullName>
    </submittedName>
</protein>